<dbReference type="PROSITE" id="PS51186">
    <property type="entry name" value="GNAT"/>
    <property type="match status" value="1"/>
</dbReference>
<dbReference type="OrthoDB" id="9799147at2"/>
<evidence type="ECO:0000313" key="7">
    <source>
        <dbReference type="EMBL" id="TWT80566.1"/>
    </source>
</evidence>
<keyword evidence="3 7" id="KW-0808">Transferase</keyword>
<evidence type="ECO:0000256" key="4">
    <source>
        <dbReference type="ARBA" id="ARBA00023315"/>
    </source>
</evidence>
<evidence type="ECO:0000256" key="2">
    <source>
        <dbReference type="ARBA" id="ARBA00022649"/>
    </source>
</evidence>
<keyword evidence="1" id="KW-0678">Repressor</keyword>
<keyword evidence="2" id="KW-1277">Toxin-antitoxin system</keyword>
<dbReference type="SUPFAM" id="SSF55729">
    <property type="entry name" value="Acyl-CoA N-acyltransferases (Nat)"/>
    <property type="match status" value="1"/>
</dbReference>
<evidence type="ECO:0000259" key="6">
    <source>
        <dbReference type="PROSITE" id="PS51186"/>
    </source>
</evidence>
<keyword evidence="4" id="KW-0012">Acyltransferase</keyword>
<evidence type="ECO:0000256" key="3">
    <source>
        <dbReference type="ARBA" id="ARBA00022679"/>
    </source>
</evidence>
<reference evidence="7 8" key="1">
    <citation type="submission" date="2019-02" db="EMBL/GenBank/DDBJ databases">
        <title>Deep-cultivation of Planctomycetes and their phenomic and genomic characterization uncovers novel biology.</title>
        <authorList>
            <person name="Wiegand S."/>
            <person name="Jogler M."/>
            <person name="Boedeker C."/>
            <person name="Pinto D."/>
            <person name="Vollmers J."/>
            <person name="Rivas-Marin E."/>
            <person name="Kohn T."/>
            <person name="Peeters S.H."/>
            <person name="Heuer A."/>
            <person name="Rast P."/>
            <person name="Oberbeckmann S."/>
            <person name="Bunk B."/>
            <person name="Jeske O."/>
            <person name="Meyerdierks A."/>
            <person name="Storesund J.E."/>
            <person name="Kallscheuer N."/>
            <person name="Luecker S."/>
            <person name="Lage O.M."/>
            <person name="Pohl T."/>
            <person name="Merkel B.J."/>
            <person name="Hornburger P."/>
            <person name="Mueller R.-W."/>
            <person name="Bruemmer F."/>
            <person name="Labrenz M."/>
            <person name="Spormann A.M."/>
            <person name="Op Den Camp H."/>
            <person name="Overmann J."/>
            <person name="Amann R."/>
            <person name="Jetten M.S.M."/>
            <person name="Mascher T."/>
            <person name="Medema M.H."/>
            <person name="Devos D.P."/>
            <person name="Kaster A.-K."/>
            <person name="Ovreas L."/>
            <person name="Rohde M."/>
            <person name="Galperin M.Y."/>
            <person name="Jogler C."/>
        </authorList>
    </citation>
    <scope>NUCLEOTIDE SEQUENCE [LARGE SCALE GENOMIC DNA]</scope>
    <source>
        <strain evidence="7 8">CA13</strain>
    </source>
</reference>
<dbReference type="EMBL" id="SJPJ01000001">
    <property type="protein sequence ID" value="TWT80566.1"/>
    <property type="molecule type" value="Genomic_DNA"/>
</dbReference>
<dbReference type="Pfam" id="PF00583">
    <property type="entry name" value="Acetyltransf_1"/>
    <property type="match status" value="1"/>
</dbReference>
<name>A0A5C5Z0N3_9BACT</name>
<protein>
    <submittedName>
        <fullName evidence="7">Acetyltransferase (GNAT) family protein</fullName>
    </submittedName>
</protein>
<keyword evidence="8" id="KW-1185">Reference proteome</keyword>
<comment type="catalytic activity">
    <reaction evidence="5">
        <text>glycyl-tRNA(Gly) + acetyl-CoA = N-acetylglycyl-tRNA(Gly) + CoA + H(+)</text>
        <dbReference type="Rhea" id="RHEA:81867"/>
        <dbReference type="Rhea" id="RHEA-COMP:9683"/>
        <dbReference type="Rhea" id="RHEA-COMP:19766"/>
        <dbReference type="ChEBI" id="CHEBI:15378"/>
        <dbReference type="ChEBI" id="CHEBI:57287"/>
        <dbReference type="ChEBI" id="CHEBI:57288"/>
        <dbReference type="ChEBI" id="CHEBI:78522"/>
        <dbReference type="ChEBI" id="CHEBI:232036"/>
    </reaction>
</comment>
<dbReference type="Proteomes" id="UP000315010">
    <property type="component" value="Unassembled WGS sequence"/>
</dbReference>
<organism evidence="7 8">
    <name type="scientific">Novipirellula herctigrandis</name>
    <dbReference type="NCBI Taxonomy" id="2527986"/>
    <lineage>
        <taxon>Bacteria</taxon>
        <taxon>Pseudomonadati</taxon>
        <taxon>Planctomycetota</taxon>
        <taxon>Planctomycetia</taxon>
        <taxon>Pirellulales</taxon>
        <taxon>Pirellulaceae</taxon>
        <taxon>Novipirellula</taxon>
    </lineage>
</organism>
<evidence type="ECO:0000313" key="8">
    <source>
        <dbReference type="Proteomes" id="UP000315010"/>
    </source>
</evidence>
<comment type="caution">
    <text evidence="7">The sequence shown here is derived from an EMBL/GenBank/DDBJ whole genome shotgun (WGS) entry which is preliminary data.</text>
</comment>
<feature type="domain" description="N-acetyltransferase" evidence="6">
    <location>
        <begin position="2"/>
        <end position="173"/>
    </location>
</feature>
<dbReference type="InterPro" id="IPR016181">
    <property type="entry name" value="Acyl_CoA_acyltransferase"/>
</dbReference>
<proteinExistence type="predicted"/>
<dbReference type="RefSeq" id="WP_146395686.1">
    <property type="nucleotide sequence ID" value="NZ_SJPJ01000001.1"/>
</dbReference>
<evidence type="ECO:0000256" key="1">
    <source>
        <dbReference type="ARBA" id="ARBA00022491"/>
    </source>
</evidence>
<sequence>MSGVRYPDGWRVELLAKSHNRTRFQSGQDEVDAWLKKTAFQSQKKHLSSTKVLLDSESHIVGYYTLATSQVDFSDLPVEIAKSLPNRQLPVAVLAWLGIDQSFQGRGIGKRLLATALKDCYDAAETFAFIAVILDCVDAPSKAFYQHFDFAELPGYPMRLYLTFKLLEKLAVD</sequence>
<dbReference type="PANTHER" id="PTHR36449:SF1">
    <property type="entry name" value="ACETYLTRANSFERASE"/>
    <property type="match status" value="1"/>
</dbReference>
<dbReference type="GO" id="GO:0016747">
    <property type="term" value="F:acyltransferase activity, transferring groups other than amino-acyl groups"/>
    <property type="evidence" value="ECO:0007669"/>
    <property type="project" value="InterPro"/>
</dbReference>
<dbReference type="Gene3D" id="3.40.630.30">
    <property type="match status" value="1"/>
</dbReference>
<gene>
    <name evidence="7" type="ORF">CA13_20110</name>
</gene>
<evidence type="ECO:0000256" key="5">
    <source>
        <dbReference type="ARBA" id="ARBA00049880"/>
    </source>
</evidence>
<dbReference type="InterPro" id="IPR000182">
    <property type="entry name" value="GNAT_dom"/>
</dbReference>
<dbReference type="CDD" id="cd04301">
    <property type="entry name" value="NAT_SF"/>
    <property type="match status" value="1"/>
</dbReference>
<dbReference type="PANTHER" id="PTHR36449">
    <property type="entry name" value="ACETYLTRANSFERASE-RELATED"/>
    <property type="match status" value="1"/>
</dbReference>
<dbReference type="AlphaFoldDB" id="A0A5C5Z0N3"/>
<accession>A0A5C5Z0N3</accession>